<dbReference type="Proteomes" id="UP000473325">
    <property type="component" value="Unassembled WGS sequence"/>
</dbReference>
<dbReference type="InterPro" id="IPR008271">
    <property type="entry name" value="Ser/Thr_kinase_AS"/>
</dbReference>
<evidence type="ECO:0000256" key="3">
    <source>
        <dbReference type="ARBA" id="ARBA00022679"/>
    </source>
</evidence>
<dbReference type="SUPFAM" id="SSF56112">
    <property type="entry name" value="Protein kinase-like (PK-like)"/>
    <property type="match status" value="1"/>
</dbReference>
<evidence type="ECO:0000256" key="1">
    <source>
        <dbReference type="ARBA" id="ARBA00012513"/>
    </source>
</evidence>
<protein>
    <recommendedName>
        <fullName evidence="1">non-specific serine/threonine protein kinase</fullName>
        <ecNumber evidence="1">2.7.11.1</ecNumber>
    </recommendedName>
</protein>
<evidence type="ECO:0000313" key="10">
    <source>
        <dbReference type="EMBL" id="MXG89544.1"/>
    </source>
</evidence>
<dbReference type="RefSeq" id="WP_160877072.1">
    <property type="nucleotide sequence ID" value="NZ_WUEK01000004.1"/>
</dbReference>
<keyword evidence="8" id="KW-0812">Transmembrane</keyword>
<keyword evidence="3" id="KW-0808">Transferase</keyword>
<dbReference type="Gene3D" id="1.10.510.10">
    <property type="entry name" value="Transferase(Phosphotransferase) domain 1"/>
    <property type="match status" value="1"/>
</dbReference>
<dbReference type="Gene3D" id="3.30.200.20">
    <property type="entry name" value="Phosphorylase Kinase, domain 1"/>
    <property type="match status" value="1"/>
</dbReference>
<evidence type="ECO:0000256" key="5">
    <source>
        <dbReference type="ARBA" id="ARBA00022777"/>
    </source>
</evidence>
<dbReference type="AlphaFoldDB" id="A0A6L7F2E8"/>
<evidence type="ECO:0000313" key="11">
    <source>
        <dbReference type="Proteomes" id="UP000473325"/>
    </source>
</evidence>
<dbReference type="PROSITE" id="PS00108">
    <property type="entry name" value="PROTEIN_KINASE_ST"/>
    <property type="match status" value="1"/>
</dbReference>
<dbReference type="GO" id="GO:0004674">
    <property type="term" value="F:protein serine/threonine kinase activity"/>
    <property type="evidence" value="ECO:0007669"/>
    <property type="project" value="UniProtKB-KW"/>
</dbReference>
<evidence type="ECO:0000259" key="9">
    <source>
        <dbReference type="PROSITE" id="PS50011"/>
    </source>
</evidence>
<accession>A0A6L7F2E8</accession>
<keyword evidence="11" id="KW-1185">Reference proteome</keyword>
<dbReference type="InterPro" id="IPR000719">
    <property type="entry name" value="Prot_kinase_dom"/>
</dbReference>
<reference evidence="10 11" key="1">
    <citation type="submission" date="2019-12" db="EMBL/GenBank/DDBJ databases">
        <authorList>
            <person name="Kun Z."/>
        </authorList>
    </citation>
    <scope>NUCLEOTIDE SEQUENCE [LARGE SCALE GENOMIC DNA]</scope>
    <source>
        <strain evidence="10 11">YIM 123512</strain>
    </source>
</reference>
<feature type="domain" description="Protein kinase" evidence="9">
    <location>
        <begin position="23"/>
        <end position="283"/>
    </location>
</feature>
<dbReference type="PANTHER" id="PTHR43289">
    <property type="entry name" value="MITOGEN-ACTIVATED PROTEIN KINASE KINASE KINASE 20-RELATED"/>
    <property type="match status" value="1"/>
</dbReference>
<evidence type="ECO:0000256" key="6">
    <source>
        <dbReference type="ARBA" id="ARBA00022840"/>
    </source>
</evidence>
<proteinExistence type="predicted"/>
<name>A0A6L7F2E8_9ACTN</name>
<dbReference type="EMBL" id="WUEK01000004">
    <property type="protein sequence ID" value="MXG89544.1"/>
    <property type="molecule type" value="Genomic_DNA"/>
</dbReference>
<feature type="transmembrane region" description="Helical" evidence="8">
    <location>
        <begin position="381"/>
        <end position="403"/>
    </location>
</feature>
<dbReference type="CDD" id="cd14014">
    <property type="entry name" value="STKc_PknB_like"/>
    <property type="match status" value="1"/>
</dbReference>
<feature type="region of interest" description="Disordered" evidence="7">
    <location>
        <begin position="404"/>
        <end position="424"/>
    </location>
</feature>
<sequence>MSDDSAWRPPSPVGTADEALEGYADLVEVGRGGDSVVYRARDLRLGRSVAVKVLAVDEPHRVERFMREIEITVELGRQHPYVVTVLATGTTASGRPAIVMDFYERGSLHDQLRERGPLGVDEVVAAGRVVADALAFAHAHGVLHRDVKPQNVLVLPTSWVLADFGIARLVDTEHTASVETFTYRHASPQLLDGAMPTEADDVWALGSTLFTLLDGRAPFASDDPDDDSALAYLRRVRTSAHRRPDLGPAQREGEPLLAVIDRCLAKDLDQRWGSAAELRDALSDLRATAWRPDAAARPLAPAPAPVELPVEPPAASEAPVEPKPVALSVLAHRDAAGEDAATSARPPEPESAPEPPVEVLASPRPEPDAPPDPQARSRRRLLIGLAALALLVGTGLSVVGAALRSGDDDTTSTAQPTTDVGGEAVPTLDAAPTETGDPQVKVFDPALTFDFTGIRSDGVSIEMNWNDPTDGRGTFVLLQTLPTRDLRQFPPGTREATLTVPLAQGERACFKLTVLDTDGAIGEAAQNPRCVRPTAP</sequence>
<comment type="caution">
    <text evidence="10">The sequence shown here is derived from an EMBL/GenBank/DDBJ whole genome shotgun (WGS) entry which is preliminary data.</text>
</comment>
<evidence type="ECO:0000256" key="7">
    <source>
        <dbReference type="SAM" id="MobiDB-lite"/>
    </source>
</evidence>
<dbReference type="PANTHER" id="PTHR43289:SF6">
    <property type="entry name" value="SERINE_THREONINE-PROTEIN KINASE NEKL-3"/>
    <property type="match status" value="1"/>
</dbReference>
<dbReference type="InterPro" id="IPR011009">
    <property type="entry name" value="Kinase-like_dom_sf"/>
</dbReference>
<keyword evidence="5 10" id="KW-0418">Kinase</keyword>
<keyword evidence="8" id="KW-0472">Membrane</keyword>
<keyword evidence="8" id="KW-1133">Transmembrane helix</keyword>
<keyword evidence="2" id="KW-0723">Serine/threonine-protein kinase</keyword>
<organism evidence="10 11">
    <name type="scientific">Nocardioides flavescens</name>
    <dbReference type="NCBI Taxonomy" id="2691959"/>
    <lineage>
        <taxon>Bacteria</taxon>
        <taxon>Bacillati</taxon>
        <taxon>Actinomycetota</taxon>
        <taxon>Actinomycetes</taxon>
        <taxon>Propionibacteriales</taxon>
        <taxon>Nocardioidaceae</taxon>
        <taxon>Nocardioides</taxon>
    </lineage>
</organism>
<dbReference type="EC" id="2.7.11.1" evidence="1"/>
<gene>
    <name evidence="10" type="ORF">GRQ65_08275</name>
</gene>
<dbReference type="GO" id="GO:0005524">
    <property type="term" value="F:ATP binding"/>
    <property type="evidence" value="ECO:0007669"/>
    <property type="project" value="UniProtKB-KW"/>
</dbReference>
<evidence type="ECO:0000256" key="4">
    <source>
        <dbReference type="ARBA" id="ARBA00022741"/>
    </source>
</evidence>
<dbReference type="PROSITE" id="PS50011">
    <property type="entry name" value="PROTEIN_KINASE_DOM"/>
    <property type="match status" value="1"/>
</dbReference>
<keyword evidence="6" id="KW-0067">ATP-binding</keyword>
<keyword evidence="4" id="KW-0547">Nucleotide-binding</keyword>
<evidence type="ECO:0000256" key="8">
    <source>
        <dbReference type="SAM" id="Phobius"/>
    </source>
</evidence>
<dbReference type="SMART" id="SM00220">
    <property type="entry name" value="S_TKc"/>
    <property type="match status" value="1"/>
</dbReference>
<dbReference type="Pfam" id="PF00069">
    <property type="entry name" value="Pkinase"/>
    <property type="match status" value="1"/>
</dbReference>
<feature type="region of interest" description="Disordered" evidence="7">
    <location>
        <begin position="335"/>
        <end position="375"/>
    </location>
</feature>
<evidence type="ECO:0000256" key="2">
    <source>
        <dbReference type="ARBA" id="ARBA00022527"/>
    </source>
</evidence>